<name>A0A1C3P9F0_9ACTN</name>
<evidence type="ECO:0008006" key="4">
    <source>
        <dbReference type="Google" id="ProtNLM"/>
    </source>
</evidence>
<dbReference type="Proteomes" id="UP000199013">
    <property type="component" value="Unassembled WGS sequence"/>
</dbReference>
<organism evidence="2 3">
    <name type="scientific">Candidatus Protofrankia californiensis</name>
    <dbReference type="NCBI Taxonomy" id="1839754"/>
    <lineage>
        <taxon>Bacteria</taxon>
        <taxon>Bacillati</taxon>
        <taxon>Actinomycetota</taxon>
        <taxon>Actinomycetes</taxon>
        <taxon>Frankiales</taxon>
        <taxon>Frankiaceae</taxon>
        <taxon>Protofrankia</taxon>
    </lineage>
</organism>
<dbReference type="AlphaFoldDB" id="A0A1C3P9F0"/>
<accession>A0A1C3P9F0</accession>
<feature type="signal peptide" evidence="1">
    <location>
        <begin position="1"/>
        <end position="42"/>
    </location>
</feature>
<feature type="chain" id="PRO_5008679714" description="Secreted protein" evidence="1">
    <location>
        <begin position="43"/>
        <end position="156"/>
    </location>
</feature>
<protein>
    <recommendedName>
        <fullName evidence="4">Secreted protein</fullName>
    </recommendedName>
</protein>
<keyword evidence="3" id="KW-1185">Reference proteome</keyword>
<evidence type="ECO:0000313" key="2">
    <source>
        <dbReference type="EMBL" id="SBW26421.1"/>
    </source>
</evidence>
<evidence type="ECO:0000256" key="1">
    <source>
        <dbReference type="SAM" id="SignalP"/>
    </source>
</evidence>
<reference evidence="3" key="1">
    <citation type="submission" date="2016-02" db="EMBL/GenBank/DDBJ databases">
        <authorList>
            <person name="Wibberg D."/>
        </authorList>
    </citation>
    <scope>NUCLEOTIDE SEQUENCE [LARGE SCALE GENOMIC DNA]</scope>
</reference>
<evidence type="ECO:0000313" key="3">
    <source>
        <dbReference type="Proteomes" id="UP000199013"/>
    </source>
</evidence>
<keyword evidence="1" id="KW-0732">Signal</keyword>
<dbReference type="EMBL" id="FLUV01002068">
    <property type="protein sequence ID" value="SBW26421.1"/>
    <property type="molecule type" value="Genomic_DNA"/>
</dbReference>
<gene>
    <name evidence="2" type="ORF">FDG2_4910</name>
</gene>
<proteinExistence type="predicted"/>
<sequence length="156" mass="16396">MVRINPRGLSASRRRQATILTTLVTAAALTVGLSVVAAPAQAQDLCGQPSSPWSLREQNAGPGARVEVWQQQNTLLVRLANLESNGKTNVFGEAGSTRQGNDLGRTASIGDAPSGSWCSDTGTGYIWGALSWDVNGTHYWRAIACGPNGCVKSQVS</sequence>